<name>A0A4Y7QC72_9AGAM</name>
<comment type="function">
    <text evidence="4">RNA helicase.</text>
</comment>
<dbReference type="InterPro" id="IPR027417">
    <property type="entry name" value="P-loop_NTPase"/>
</dbReference>
<dbReference type="InterPro" id="IPR011545">
    <property type="entry name" value="DEAD/DEAH_box_helicase_dom"/>
</dbReference>
<dbReference type="VEuPathDB" id="FungiDB:BD410DRAFT_65371"/>
<evidence type="ECO:0000256" key="2">
    <source>
        <dbReference type="ARBA" id="ARBA00022801"/>
    </source>
</evidence>
<dbReference type="GO" id="GO:0003723">
    <property type="term" value="F:RNA binding"/>
    <property type="evidence" value="ECO:0007669"/>
    <property type="project" value="UniProtKB-UniRule"/>
</dbReference>
<reference evidence="6 7" key="1">
    <citation type="submission" date="2018-06" db="EMBL/GenBank/DDBJ databases">
        <title>A transcriptomic atlas of mushroom development highlights an independent origin of complex multicellularity.</title>
        <authorList>
            <consortium name="DOE Joint Genome Institute"/>
            <person name="Krizsan K."/>
            <person name="Almasi E."/>
            <person name="Merenyi Z."/>
            <person name="Sahu N."/>
            <person name="Viragh M."/>
            <person name="Koszo T."/>
            <person name="Mondo S."/>
            <person name="Kiss B."/>
            <person name="Balint B."/>
            <person name="Kues U."/>
            <person name="Barry K."/>
            <person name="Hegedus J.C."/>
            <person name="Henrissat B."/>
            <person name="Johnson J."/>
            <person name="Lipzen A."/>
            <person name="Ohm R."/>
            <person name="Nagy I."/>
            <person name="Pangilinan J."/>
            <person name="Yan J."/>
            <person name="Xiong Y."/>
            <person name="Grigoriev I.V."/>
            <person name="Hibbett D.S."/>
            <person name="Nagy L.G."/>
        </authorList>
    </citation>
    <scope>NUCLEOTIDE SEQUENCE [LARGE SCALE GENOMIC DNA]</scope>
    <source>
        <strain evidence="6 7">SZMC22713</strain>
    </source>
</reference>
<evidence type="ECO:0000313" key="7">
    <source>
        <dbReference type="Proteomes" id="UP000294933"/>
    </source>
</evidence>
<dbReference type="SUPFAM" id="SSF52540">
    <property type="entry name" value="P-loop containing nucleoside triphosphate hydrolases"/>
    <property type="match status" value="1"/>
</dbReference>
<evidence type="ECO:0000256" key="1">
    <source>
        <dbReference type="ARBA" id="ARBA00022741"/>
    </source>
</evidence>
<keyword evidence="4" id="KW-0694">RNA-binding</keyword>
<comment type="domain">
    <text evidence="4">The Q motif is unique to and characteristic of the DEAD box family of RNA helicases and controls ATP binding and hydrolysis.</text>
</comment>
<dbReference type="GO" id="GO:0003724">
    <property type="term" value="F:RNA helicase activity"/>
    <property type="evidence" value="ECO:0007669"/>
    <property type="project" value="UniProtKB-EC"/>
</dbReference>
<gene>
    <name evidence="6" type="ORF">BD410DRAFT_65371</name>
</gene>
<dbReference type="AlphaFoldDB" id="A0A4Y7QC72"/>
<dbReference type="OrthoDB" id="193716at2759"/>
<feature type="domain" description="Helicase ATP-binding" evidence="5">
    <location>
        <begin position="1"/>
        <end position="125"/>
    </location>
</feature>
<protein>
    <recommendedName>
        <fullName evidence="4">ATP-dependent RNA helicase</fullName>
        <ecNumber evidence="4">3.6.4.13</ecNumber>
    </recommendedName>
</protein>
<dbReference type="GO" id="GO:0005524">
    <property type="term" value="F:ATP binding"/>
    <property type="evidence" value="ECO:0007669"/>
    <property type="project" value="UniProtKB-UniRule"/>
</dbReference>
<organism evidence="6 7">
    <name type="scientific">Rickenella mellea</name>
    <dbReference type="NCBI Taxonomy" id="50990"/>
    <lineage>
        <taxon>Eukaryota</taxon>
        <taxon>Fungi</taxon>
        <taxon>Dikarya</taxon>
        <taxon>Basidiomycota</taxon>
        <taxon>Agaricomycotina</taxon>
        <taxon>Agaricomycetes</taxon>
        <taxon>Hymenochaetales</taxon>
        <taxon>Rickenellaceae</taxon>
        <taxon>Rickenella</taxon>
    </lineage>
</organism>
<keyword evidence="3 4" id="KW-0067">ATP-binding</keyword>
<accession>A0A4Y7QC72</accession>
<sequence>MARHTPFSAPEHDEIRILIVTPTAARAFQVAEKARALAADKTGVRIHCLVGGKNPVRSNERPMIAARRADIVVATPGRLLDHLIFNPSFKDELSKVRSIVYDSVDELQERQANEWLPAIQTFLPSRHSILRIN</sequence>
<dbReference type="InterPro" id="IPR014001">
    <property type="entry name" value="Helicase_ATP-bd"/>
</dbReference>
<comment type="similarity">
    <text evidence="4">Belongs to the DEAD box helicase family.</text>
</comment>
<keyword evidence="2 4" id="KW-0378">Hydrolase</keyword>
<evidence type="ECO:0000256" key="4">
    <source>
        <dbReference type="RuleBase" id="RU365068"/>
    </source>
</evidence>
<dbReference type="STRING" id="50990.A0A4Y7QC72"/>
<keyword evidence="7" id="KW-1185">Reference proteome</keyword>
<evidence type="ECO:0000313" key="6">
    <source>
        <dbReference type="EMBL" id="TDL24871.1"/>
    </source>
</evidence>
<dbReference type="EMBL" id="ML170165">
    <property type="protein sequence ID" value="TDL24871.1"/>
    <property type="molecule type" value="Genomic_DNA"/>
</dbReference>
<dbReference type="Gene3D" id="3.40.50.300">
    <property type="entry name" value="P-loop containing nucleotide triphosphate hydrolases"/>
    <property type="match status" value="1"/>
</dbReference>
<keyword evidence="1 4" id="KW-0547">Nucleotide-binding</keyword>
<dbReference type="PROSITE" id="PS51192">
    <property type="entry name" value="HELICASE_ATP_BIND_1"/>
    <property type="match status" value="1"/>
</dbReference>
<dbReference type="Proteomes" id="UP000294933">
    <property type="component" value="Unassembled WGS sequence"/>
</dbReference>
<evidence type="ECO:0000259" key="5">
    <source>
        <dbReference type="PROSITE" id="PS51192"/>
    </source>
</evidence>
<dbReference type="PANTHER" id="PTHR24031">
    <property type="entry name" value="RNA HELICASE"/>
    <property type="match status" value="1"/>
</dbReference>
<evidence type="ECO:0000256" key="3">
    <source>
        <dbReference type="ARBA" id="ARBA00022840"/>
    </source>
</evidence>
<dbReference type="GO" id="GO:0016787">
    <property type="term" value="F:hydrolase activity"/>
    <property type="evidence" value="ECO:0007669"/>
    <property type="project" value="UniProtKB-KW"/>
</dbReference>
<dbReference type="EC" id="3.6.4.13" evidence="4"/>
<proteinExistence type="inferred from homology"/>
<keyword evidence="4" id="KW-0347">Helicase</keyword>
<dbReference type="Pfam" id="PF00270">
    <property type="entry name" value="DEAD"/>
    <property type="match status" value="1"/>
</dbReference>
<comment type="catalytic activity">
    <reaction evidence="4">
        <text>ATP + H2O = ADP + phosphate + H(+)</text>
        <dbReference type="Rhea" id="RHEA:13065"/>
        <dbReference type="ChEBI" id="CHEBI:15377"/>
        <dbReference type="ChEBI" id="CHEBI:15378"/>
        <dbReference type="ChEBI" id="CHEBI:30616"/>
        <dbReference type="ChEBI" id="CHEBI:43474"/>
        <dbReference type="ChEBI" id="CHEBI:456216"/>
        <dbReference type="EC" id="3.6.4.13"/>
    </reaction>
</comment>